<evidence type="ECO:0000256" key="12">
    <source>
        <dbReference type="PIRNR" id="PIRNR015601"/>
    </source>
</evidence>
<evidence type="ECO:0000259" key="13">
    <source>
        <dbReference type="Pfam" id="PF04452"/>
    </source>
</evidence>
<gene>
    <name evidence="15" type="ORF">LX24_00434</name>
</gene>
<dbReference type="Gene3D" id="3.40.1280.10">
    <property type="match status" value="1"/>
</dbReference>
<comment type="caution">
    <text evidence="15">The sequence shown here is derived from an EMBL/GenBank/DDBJ whole genome shotgun (WGS) entry which is preliminary data.</text>
</comment>
<organism evidence="15 16">
    <name type="scientific">Desulfallas thermosapovorans DSM 6562</name>
    <dbReference type="NCBI Taxonomy" id="1121431"/>
    <lineage>
        <taxon>Bacteria</taxon>
        <taxon>Bacillati</taxon>
        <taxon>Bacillota</taxon>
        <taxon>Clostridia</taxon>
        <taxon>Eubacteriales</taxon>
        <taxon>Desulfallaceae</taxon>
        <taxon>Desulfallas</taxon>
    </lineage>
</organism>
<evidence type="ECO:0000256" key="11">
    <source>
        <dbReference type="ARBA" id="ARBA00047944"/>
    </source>
</evidence>
<dbReference type="PIRSF" id="PIRSF015601">
    <property type="entry name" value="MTase_slr0722"/>
    <property type="match status" value="1"/>
</dbReference>
<keyword evidence="16" id="KW-1185">Reference proteome</keyword>
<dbReference type="NCBIfam" id="NF008709">
    <property type="entry name" value="PRK11713.7-4"/>
    <property type="match status" value="1"/>
</dbReference>
<sequence>MPRFFVTPDQVQGNSIIVTGPEAHHIKRVLRLGPGDIITLLDGRGNLYESRIESVAGGSVNCLVLRRGQAGGEPPLRVVLVQGLAKGDRMDTVIQKGTELGAAAFWPVFCKRSVVRLDDSKKAVRMERWQRIAVGAAQQCRRALVPGVAEPLEWSCALDNIPPGALVLIPWEEECGLTLKEVLRSRPRPDEVYVLIGPEGGLEQQEVEAARRRGGIPVTLGPRILRTETAGPAALAMILYHWGDLGGNP</sequence>
<feature type="domain" description="Ribosomal RNA small subunit methyltransferase E methyltransferase" evidence="13">
    <location>
        <begin position="73"/>
        <end position="238"/>
    </location>
</feature>
<name>A0A5S4ZX06_9FIRM</name>
<dbReference type="InterPro" id="IPR006700">
    <property type="entry name" value="RsmE"/>
</dbReference>
<keyword evidence="9 12" id="KW-0949">S-adenosyl-L-methionine</keyword>
<keyword evidence="6 12" id="KW-0698">rRNA processing</keyword>
<evidence type="ECO:0000313" key="16">
    <source>
        <dbReference type="Proteomes" id="UP000323166"/>
    </source>
</evidence>
<comment type="catalytic activity">
    <reaction evidence="11 12">
        <text>uridine(1498) in 16S rRNA + S-adenosyl-L-methionine = N(3)-methyluridine(1498) in 16S rRNA + S-adenosyl-L-homocysteine + H(+)</text>
        <dbReference type="Rhea" id="RHEA:42920"/>
        <dbReference type="Rhea" id="RHEA-COMP:10283"/>
        <dbReference type="Rhea" id="RHEA-COMP:10284"/>
        <dbReference type="ChEBI" id="CHEBI:15378"/>
        <dbReference type="ChEBI" id="CHEBI:57856"/>
        <dbReference type="ChEBI" id="CHEBI:59789"/>
        <dbReference type="ChEBI" id="CHEBI:65315"/>
        <dbReference type="ChEBI" id="CHEBI:74502"/>
        <dbReference type="EC" id="2.1.1.193"/>
    </reaction>
</comment>
<dbReference type="CDD" id="cd18084">
    <property type="entry name" value="RsmE-like"/>
    <property type="match status" value="1"/>
</dbReference>
<evidence type="ECO:0000256" key="3">
    <source>
        <dbReference type="ARBA" id="ARBA00012328"/>
    </source>
</evidence>
<dbReference type="InterPro" id="IPR029028">
    <property type="entry name" value="Alpha/beta_knot_MTases"/>
</dbReference>
<dbReference type="EC" id="2.1.1.193" evidence="3 12"/>
<keyword evidence="8 12" id="KW-0808">Transferase</keyword>
<dbReference type="SUPFAM" id="SSF88697">
    <property type="entry name" value="PUA domain-like"/>
    <property type="match status" value="1"/>
</dbReference>
<evidence type="ECO:0000256" key="10">
    <source>
        <dbReference type="ARBA" id="ARBA00025699"/>
    </source>
</evidence>
<keyword evidence="5 12" id="KW-0963">Cytoplasm</keyword>
<dbReference type="InterPro" id="IPR046887">
    <property type="entry name" value="RsmE_PUA-like"/>
</dbReference>
<dbReference type="GO" id="GO:0070475">
    <property type="term" value="P:rRNA base methylation"/>
    <property type="evidence" value="ECO:0007669"/>
    <property type="project" value="TreeGrafter"/>
</dbReference>
<evidence type="ECO:0000256" key="6">
    <source>
        <dbReference type="ARBA" id="ARBA00022552"/>
    </source>
</evidence>
<protein>
    <recommendedName>
        <fullName evidence="4 12">Ribosomal RNA small subunit methyltransferase E</fullName>
        <ecNumber evidence="3 12">2.1.1.193</ecNumber>
    </recommendedName>
</protein>
<dbReference type="AlphaFoldDB" id="A0A5S4ZX06"/>
<dbReference type="InterPro" id="IPR029026">
    <property type="entry name" value="tRNA_m1G_MTases_N"/>
</dbReference>
<evidence type="ECO:0000256" key="8">
    <source>
        <dbReference type="ARBA" id="ARBA00022679"/>
    </source>
</evidence>
<dbReference type="SUPFAM" id="SSF75217">
    <property type="entry name" value="alpha/beta knot"/>
    <property type="match status" value="1"/>
</dbReference>
<dbReference type="EMBL" id="VNHM01000002">
    <property type="protein sequence ID" value="TYO97250.1"/>
    <property type="molecule type" value="Genomic_DNA"/>
</dbReference>
<dbReference type="Pfam" id="PF20260">
    <property type="entry name" value="PUA_4"/>
    <property type="match status" value="1"/>
</dbReference>
<evidence type="ECO:0000313" key="15">
    <source>
        <dbReference type="EMBL" id="TYO97250.1"/>
    </source>
</evidence>
<evidence type="ECO:0000256" key="2">
    <source>
        <dbReference type="ARBA" id="ARBA00005528"/>
    </source>
</evidence>
<accession>A0A5S4ZX06</accession>
<comment type="similarity">
    <text evidence="2 12">Belongs to the RNA methyltransferase RsmE family.</text>
</comment>
<dbReference type="Proteomes" id="UP000323166">
    <property type="component" value="Unassembled WGS sequence"/>
</dbReference>
<dbReference type="GO" id="GO:0005737">
    <property type="term" value="C:cytoplasm"/>
    <property type="evidence" value="ECO:0007669"/>
    <property type="project" value="UniProtKB-SubCell"/>
</dbReference>
<evidence type="ECO:0000256" key="1">
    <source>
        <dbReference type="ARBA" id="ARBA00004496"/>
    </source>
</evidence>
<dbReference type="PANTHER" id="PTHR30027">
    <property type="entry name" value="RIBOSOMAL RNA SMALL SUBUNIT METHYLTRANSFERASE E"/>
    <property type="match status" value="1"/>
</dbReference>
<proteinExistence type="inferred from homology"/>
<evidence type="ECO:0000256" key="7">
    <source>
        <dbReference type="ARBA" id="ARBA00022603"/>
    </source>
</evidence>
<evidence type="ECO:0000256" key="4">
    <source>
        <dbReference type="ARBA" id="ARBA00013673"/>
    </source>
</evidence>
<dbReference type="InterPro" id="IPR046886">
    <property type="entry name" value="RsmE_MTase_dom"/>
</dbReference>
<dbReference type="PANTHER" id="PTHR30027:SF3">
    <property type="entry name" value="16S RRNA (URACIL(1498)-N(3))-METHYLTRANSFERASE"/>
    <property type="match status" value="1"/>
</dbReference>
<dbReference type="Pfam" id="PF04452">
    <property type="entry name" value="Methyltrans_RNA"/>
    <property type="match status" value="1"/>
</dbReference>
<evidence type="ECO:0000256" key="5">
    <source>
        <dbReference type="ARBA" id="ARBA00022490"/>
    </source>
</evidence>
<comment type="subcellular location">
    <subcellularLocation>
        <location evidence="1 12">Cytoplasm</location>
    </subcellularLocation>
</comment>
<evidence type="ECO:0000256" key="9">
    <source>
        <dbReference type="ARBA" id="ARBA00022691"/>
    </source>
</evidence>
<dbReference type="GO" id="GO:0070042">
    <property type="term" value="F:rRNA (uridine-N3-)-methyltransferase activity"/>
    <property type="evidence" value="ECO:0007669"/>
    <property type="project" value="TreeGrafter"/>
</dbReference>
<comment type="function">
    <text evidence="10 12">Specifically methylates the N3 position of the uracil ring of uridine 1498 (m3U1498) in 16S rRNA. Acts on the fully assembled 30S ribosomal subunit.</text>
</comment>
<evidence type="ECO:0000259" key="14">
    <source>
        <dbReference type="Pfam" id="PF20260"/>
    </source>
</evidence>
<keyword evidence="7 12" id="KW-0489">Methyltransferase</keyword>
<dbReference type="InterPro" id="IPR015947">
    <property type="entry name" value="PUA-like_sf"/>
</dbReference>
<dbReference type="RefSeq" id="WP_166510504.1">
    <property type="nucleotide sequence ID" value="NZ_VNHM01000002.1"/>
</dbReference>
<reference evidence="15 16" key="1">
    <citation type="submission" date="2019-07" db="EMBL/GenBank/DDBJ databases">
        <title>Genomic Encyclopedia of Type Strains, Phase I: the one thousand microbial genomes (KMG-I) project.</title>
        <authorList>
            <person name="Kyrpides N."/>
        </authorList>
    </citation>
    <scope>NUCLEOTIDE SEQUENCE [LARGE SCALE GENOMIC DNA]</scope>
    <source>
        <strain evidence="15 16">DSM 6562</strain>
    </source>
</reference>
<dbReference type="NCBIfam" id="TIGR00046">
    <property type="entry name" value="RsmE family RNA methyltransferase"/>
    <property type="match status" value="1"/>
</dbReference>
<dbReference type="NCBIfam" id="NF008692">
    <property type="entry name" value="PRK11713.1-5"/>
    <property type="match status" value="1"/>
</dbReference>
<feature type="domain" description="Ribosomal RNA small subunit methyltransferase E PUA-like" evidence="14">
    <location>
        <begin position="18"/>
        <end position="62"/>
    </location>
</feature>